<dbReference type="Pfam" id="PF20303">
    <property type="entry name" value="YLATT"/>
    <property type="match status" value="1"/>
</dbReference>
<name>A0ABV0EF22_9BURK</name>
<keyword evidence="4" id="KW-1185">Reference proteome</keyword>
<dbReference type="RefSeq" id="WP_347308372.1">
    <property type="nucleotide sequence ID" value="NZ_JBAJEX010000006.1"/>
</dbReference>
<reference evidence="3 4" key="1">
    <citation type="submission" date="2024-02" db="EMBL/GenBank/DDBJ databases">
        <title>New thermophilic sulfur-oxidizing bacteria from a hot springs of the Uzon caldera (Kamchatka, Russia).</title>
        <authorList>
            <person name="Dukat A.M."/>
            <person name="Elcheninov A.G."/>
            <person name="Frolov E.N."/>
        </authorList>
    </citation>
    <scope>NUCLEOTIDE SEQUENCE [LARGE SCALE GENOMIC DNA]</scope>
    <source>
        <strain evidence="3 4">AK1</strain>
    </source>
</reference>
<protein>
    <submittedName>
        <fullName evidence="3">YEATS-associated helix-containing protein</fullName>
    </submittedName>
</protein>
<evidence type="ECO:0000259" key="2">
    <source>
        <dbReference type="Pfam" id="PF20303"/>
    </source>
</evidence>
<organism evidence="3 4">
    <name type="scientific">Thiobacter aerophilum</name>
    <dbReference type="NCBI Taxonomy" id="3121275"/>
    <lineage>
        <taxon>Bacteria</taxon>
        <taxon>Pseudomonadati</taxon>
        <taxon>Pseudomonadota</taxon>
        <taxon>Betaproteobacteria</taxon>
        <taxon>Burkholderiales</taxon>
        <taxon>Thiobacteraceae</taxon>
        <taxon>Thiobacter</taxon>
    </lineage>
</organism>
<feature type="transmembrane region" description="Helical" evidence="1">
    <location>
        <begin position="87"/>
        <end position="107"/>
    </location>
</feature>
<evidence type="ECO:0000313" key="3">
    <source>
        <dbReference type="EMBL" id="MEO1767260.1"/>
    </source>
</evidence>
<gene>
    <name evidence="3" type="ORF">V6E02_08555</name>
</gene>
<proteinExistence type="predicted"/>
<keyword evidence="1" id="KW-0812">Transmembrane</keyword>
<dbReference type="EMBL" id="JBAJEX010000006">
    <property type="protein sequence ID" value="MEO1767260.1"/>
    <property type="molecule type" value="Genomic_DNA"/>
</dbReference>
<evidence type="ECO:0000313" key="4">
    <source>
        <dbReference type="Proteomes" id="UP001482231"/>
    </source>
</evidence>
<accession>A0ABV0EF22</accession>
<feature type="transmembrane region" description="Helical" evidence="1">
    <location>
        <begin position="53"/>
        <end position="75"/>
    </location>
</feature>
<keyword evidence="1" id="KW-0472">Membrane</keyword>
<dbReference type="Proteomes" id="UP001482231">
    <property type="component" value="Unassembled WGS sequence"/>
</dbReference>
<feature type="transmembrane region" description="Helical" evidence="1">
    <location>
        <begin position="20"/>
        <end position="41"/>
    </location>
</feature>
<dbReference type="InterPro" id="IPR046890">
    <property type="entry name" value="YLATT"/>
</dbReference>
<sequence>MELQGSLQMTAGSITLDGYLLLLFAIMLCTGFMGGVANYFLSERVPGFALKDLLRHIVLGVVAALTVPLFLNMISSDLLAMARTRPIDLFVFAGFCLIFVLASRRLVDTLAPRLRPPLG</sequence>
<feature type="domain" description="YEATS-Like-Associating Three TM" evidence="2">
    <location>
        <begin position="20"/>
        <end position="114"/>
    </location>
</feature>
<evidence type="ECO:0000256" key="1">
    <source>
        <dbReference type="SAM" id="Phobius"/>
    </source>
</evidence>
<comment type="caution">
    <text evidence="3">The sequence shown here is derived from an EMBL/GenBank/DDBJ whole genome shotgun (WGS) entry which is preliminary data.</text>
</comment>
<keyword evidence="1" id="KW-1133">Transmembrane helix</keyword>